<evidence type="ECO:0000259" key="8">
    <source>
        <dbReference type="Pfam" id="PF03775"/>
    </source>
</evidence>
<dbReference type="PANTHER" id="PTHR34108">
    <property type="entry name" value="SEPTUM SITE-DETERMINING PROTEIN MINC"/>
    <property type="match status" value="1"/>
</dbReference>
<evidence type="ECO:0000256" key="2">
    <source>
        <dbReference type="ARBA" id="ARBA00022618"/>
    </source>
</evidence>
<dbReference type="GO" id="GO:0051302">
    <property type="term" value="P:regulation of cell division"/>
    <property type="evidence" value="ECO:0007669"/>
    <property type="project" value="InterPro"/>
</dbReference>
<dbReference type="GO" id="GO:1901891">
    <property type="term" value="P:regulation of cell septum assembly"/>
    <property type="evidence" value="ECO:0007669"/>
    <property type="project" value="InterPro"/>
</dbReference>
<dbReference type="InterPro" id="IPR005526">
    <property type="entry name" value="Septum_form_inhib_MinC_C"/>
</dbReference>
<evidence type="ECO:0000256" key="4">
    <source>
        <dbReference type="ARBA" id="ARBA00023306"/>
    </source>
</evidence>
<feature type="domain" description="Septum formation inhibitor MinC C-terminal" evidence="8">
    <location>
        <begin position="161"/>
        <end position="236"/>
    </location>
</feature>
<evidence type="ECO:0000256" key="5">
    <source>
        <dbReference type="ARBA" id="ARBA00025606"/>
    </source>
</evidence>
<dbReference type="GO" id="GO:0000917">
    <property type="term" value="P:division septum assembly"/>
    <property type="evidence" value="ECO:0007669"/>
    <property type="project" value="UniProtKB-KW"/>
</dbReference>
<reference evidence="10 11" key="1">
    <citation type="submission" date="2019-03" db="EMBL/GenBank/DDBJ databases">
        <title>Lake Tanganyika Metagenome-Assembled Genomes (MAGs).</title>
        <authorList>
            <person name="Tran P."/>
        </authorList>
    </citation>
    <scope>NUCLEOTIDE SEQUENCE [LARGE SCALE GENOMIC DNA]</scope>
    <source>
        <strain evidence="10">K_DeepCast_65m_m2_236</strain>
    </source>
</reference>
<dbReference type="NCBIfam" id="TIGR01222">
    <property type="entry name" value="minC"/>
    <property type="match status" value="1"/>
</dbReference>
<dbReference type="HAMAP" id="MF_00267">
    <property type="entry name" value="MinC"/>
    <property type="match status" value="1"/>
</dbReference>
<dbReference type="Proteomes" id="UP000703893">
    <property type="component" value="Unassembled WGS sequence"/>
</dbReference>
<evidence type="ECO:0000256" key="1">
    <source>
        <dbReference type="ARBA" id="ARBA00006291"/>
    </source>
</evidence>
<feature type="compositionally biased region" description="Low complexity" evidence="7">
    <location>
        <begin position="14"/>
        <end position="27"/>
    </location>
</feature>
<protein>
    <submittedName>
        <fullName evidence="10">Septum site-determining protein MinC</fullName>
    </submittedName>
</protein>
<sequence length="237" mass="25052">MPEETLLEAEKPCATDSADSAHAAEAGKAAESAPDVAVADEAAAAVRFKGWRGGLLIHLPAEGDWERISDALAERLAVTRDFWEGAPATIDLGSREVSSEHLTALAERLREEFALEPAGIVSAVEEVREAAAALDLEVHETVPVAQPKPVKPDPRQETRYIRGTVRSGMVMDSPGNLVIVGDVNAGSELRAGGDIIVMGTLRGVAHAGYGGHHDAQILAINLRPTQLRIGDLIARAP</sequence>
<dbReference type="Pfam" id="PF03775">
    <property type="entry name" value="MinC_C"/>
    <property type="match status" value="1"/>
</dbReference>
<feature type="region of interest" description="Disordered" evidence="7">
    <location>
        <begin position="1"/>
        <end position="27"/>
    </location>
</feature>
<comment type="function">
    <text evidence="5">Cell division inhibitor that blocks the formation of polar Z ring septums. Rapidly oscillates between the poles of the cell to destabilize FtsZ filaments that have formed before they mature into polar Z rings. Prevents FtsZ polymerization.</text>
</comment>
<dbReference type="AlphaFoldDB" id="A0A938BHZ7"/>
<dbReference type="Gene3D" id="2.160.20.70">
    <property type="match status" value="1"/>
</dbReference>
<evidence type="ECO:0000256" key="3">
    <source>
        <dbReference type="ARBA" id="ARBA00023210"/>
    </source>
</evidence>
<keyword evidence="3" id="KW-0717">Septation</keyword>
<dbReference type="InterPro" id="IPR036145">
    <property type="entry name" value="MinC_C_sf"/>
</dbReference>
<evidence type="ECO:0000313" key="11">
    <source>
        <dbReference type="Proteomes" id="UP000703893"/>
    </source>
</evidence>
<organism evidence="10 11">
    <name type="scientific">Candidatus Tanganyikabacteria bacterium</name>
    <dbReference type="NCBI Taxonomy" id="2961651"/>
    <lineage>
        <taxon>Bacteria</taxon>
        <taxon>Bacillati</taxon>
        <taxon>Candidatus Sericytochromatia</taxon>
        <taxon>Candidatus Tanganyikabacteria</taxon>
    </lineage>
</organism>
<evidence type="ECO:0000256" key="6">
    <source>
        <dbReference type="ARBA" id="ARBA00046874"/>
    </source>
</evidence>
<proteinExistence type="inferred from homology"/>
<dbReference type="InterPro" id="IPR013033">
    <property type="entry name" value="MinC"/>
</dbReference>
<evidence type="ECO:0000259" key="9">
    <source>
        <dbReference type="Pfam" id="PF05209"/>
    </source>
</evidence>
<dbReference type="Gene3D" id="3.30.160.540">
    <property type="match status" value="1"/>
</dbReference>
<comment type="similarity">
    <text evidence="1">Belongs to the MinC family.</text>
</comment>
<dbReference type="PANTHER" id="PTHR34108:SF1">
    <property type="entry name" value="SEPTUM SITE-DETERMINING PROTEIN MINC"/>
    <property type="match status" value="1"/>
</dbReference>
<dbReference type="InterPro" id="IPR016098">
    <property type="entry name" value="CAP/MinC_C"/>
</dbReference>
<dbReference type="InterPro" id="IPR007874">
    <property type="entry name" value="MinC_N"/>
</dbReference>
<dbReference type="GO" id="GO:0000902">
    <property type="term" value="P:cell morphogenesis"/>
    <property type="evidence" value="ECO:0007669"/>
    <property type="project" value="InterPro"/>
</dbReference>
<keyword evidence="2" id="KW-0132">Cell division</keyword>
<accession>A0A938BHZ7</accession>
<dbReference type="Pfam" id="PF05209">
    <property type="entry name" value="MinC_N"/>
    <property type="match status" value="1"/>
</dbReference>
<comment type="subunit">
    <text evidence="6">Interacts with MinD and FtsZ.</text>
</comment>
<gene>
    <name evidence="10" type="primary">minC</name>
    <name evidence="10" type="ORF">FJZ00_01950</name>
</gene>
<evidence type="ECO:0000313" key="10">
    <source>
        <dbReference type="EMBL" id="MBM3273887.1"/>
    </source>
</evidence>
<keyword evidence="4" id="KW-0131">Cell cycle</keyword>
<feature type="non-terminal residue" evidence="10">
    <location>
        <position position="237"/>
    </location>
</feature>
<dbReference type="EMBL" id="VGJX01000070">
    <property type="protein sequence ID" value="MBM3273887.1"/>
    <property type="molecule type" value="Genomic_DNA"/>
</dbReference>
<dbReference type="SUPFAM" id="SSF63848">
    <property type="entry name" value="Cell-division inhibitor MinC, C-terminal domain"/>
    <property type="match status" value="1"/>
</dbReference>
<comment type="caution">
    <text evidence="10">The sequence shown here is derived from an EMBL/GenBank/DDBJ whole genome shotgun (WGS) entry which is preliminary data.</text>
</comment>
<name>A0A938BHZ7_9BACT</name>
<evidence type="ECO:0000256" key="7">
    <source>
        <dbReference type="SAM" id="MobiDB-lite"/>
    </source>
</evidence>
<feature type="domain" description="Septum formation inhibitor MinC N-terminal" evidence="9">
    <location>
        <begin position="46"/>
        <end position="111"/>
    </location>
</feature>